<keyword evidence="5 7" id="KW-1133">Transmembrane helix</keyword>
<feature type="transmembrane region" description="Helical" evidence="7">
    <location>
        <begin position="21"/>
        <end position="42"/>
    </location>
</feature>
<dbReference type="AlphaFoldDB" id="A0A371BER7"/>
<evidence type="ECO:0000256" key="2">
    <source>
        <dbReference type="ARBA" id="ARBA00006679"/>
    </source>
</evidence>
<proteinExistence type="inferred from homology"/>
<evidence type="ECO:0000313" key="8">
    <source>
        <dbReference type="EMBL" id="RDV06060.1"/>
    </source>
</evidence>
<dbReference type="InterPro" id="IPR032808">
    <property type="entry name" value="DoxX"/>
</dbReference>
<organism evidence="8 9">
    <name type="scientific">Sphingorhabdus pulchriflava</name>
    <dbReference type="NCBI Taxonomy" id="2292257"/>
    <lineage>
        <taxon>Bacteria</taxon>
        <taxon>Pseudomonadati</taxon>
        <taxon>Pseudomonadota</taxon>
        <taxon>Alphaproteobacteria</taxon>
        <taxon>Sphingomonadales</taxon>
        <taxon>Sphingomonadaceae</taxon>
        <taxon>Sphingorhabdus</taxon>
    </lineage>
</organism>
<comment type="subcellular location">
    <subcellularLocation>
        <location evidence="1">Cell membrane</location>
        <topology evidence="1">Multi-pass membrane protein</topology>
    </subcellularLocation>
</comment>
<evidence type="ECO:0000256" key="1">
    <source>
        <dbReference type="ARBA" id="ARBA00004651"/>
    </source>
</evidence>
<keyword evidence="9" id="KW-1185">Reference proteome</keyword>
<dbReference type="Proteomes" id="UP000263833">
    <property type="component" value="Unassembled WGS sequence"/>
</dbReference>
<dbReference type="Pfam" id="PF07681">
    <property type="entry name" value="DoxX"/>
    <property type="match status" value="1"/>
</dbReference>
<evidence type="ECO:0000256" key="4">
    <source>
        <dbReference type="ARBA" id="ARBA00022692"/>
    </source>
</evidence>
<keyword evidence="4 7" id="KW-0812">Transmembrane</keyword>
<evidence type="ECO:0000256" key="3">
    <source>
        <dbReference type="ARBA" id="ARBA00022475"/>
    </source>
</evidence>
<feature type="transmembrane region" description="Helical" evidence="7">
    <location>
        <begin position="89"/>
        <end position="108"/>
    </location>
</feature>
<dbReference type="PANTHER" id="PTHR33452">
    <property type="entry name" value="OXIDOREDUCTASE CATD-RELATED"/>
    <property type="match status" value="1"/>
</dbReference>
<evidence type="ECO:0000256" key="7">
    <source>
        <dbReference type="SAM" id="Phobius"/>
    </source>
</evidence>
<comment type="caution">
    <text evidence="8">The sequence shown here is derived from an EMBL/GenBank/DDBJ whole genome shotgun (WGS) entry which is preliminary data.</text>
</comment>
<dbReference type="InterPro" id="IPR051907">
    <property type="entry name" value="DoxX-like_oxidoreductase"/>
</dbReference>
<sequence>MGIANGGLSMQLPYPPLKWALLVLRFTTALLFMAHATARIAYGTIPQFAKFMASQGFPYPEYWVWAITLAELVAGTAMIIGWRVRFAAVPLLAIAIGGIVLIHWRFGWFVGEHGTGGSEYSVALIVMLLVVAASDTNDAALPTNEE</sequence>
<protein>
    <submittedName>
        <fullName evidence="8">DoxX family protein</fullName>
    </submittedName>
</protein>
<dbReference type="GO" id="GO:0005886">
    <property type="term" value="C:plasma membrane"/>
    <property type="evidence" value="ECO:0007669"/>
    <property type="project" value="UniProtKB-SubCell"/>
</dbReference>
<dbReference type="EMBL" id="QRGP01000001">
    <property type="protein sequence ID" value="RDV06060.1"/>
    <property type="molecule type" value="Genomic_DNA"/>
</dbReference>
<accession>A0A371BER7</accession>
<gene>
    <name evidence="8" type="ORF">DXH95_01020</name>
</gene>
<keyword evidence="6 7" id="KW-0472">Membrane</keyword>
<comment type="similarity">
    <text evidence="2">Belongs to the DoxX family.</text>
</comment>
<evidence type="ECO:0000256" key="6">
    <source>
        <dbReference type="ARBA" id="ARBA00023136"/>
    </source>
</evidence>
<feature type="transmembrane region" description="Helical" evidence="7">
    <location>
        <begin position="62"/>
        <end position="82"/>
    </location>
</feature>
<evidence type="ECO:0000256" key="5">
    <source>
        <dbReference type="ARBA" id="ARBA00022989"/>
    </source>
</evidence>
<reference evidence="9" key="1">
    <citation type="submission" date="2018-08" db="EMBL/GenBank/DDBJ databases">
        <authorList>
            <person name="Kim S.-J."/>
            <person name="Jung G.-Y."/>
        </authorList>
    </citation>
    <scope>NUCLEOTIDE SEQUENCE [LARGE SCALE GENOMIC DNA]</scope>
    <source>
        <strain evidence="9">GY_G</strain>
    </source>
</reference>
<name>A0A371BER7_9SPHN</name>
<evidence type="ECO:0000313" key="9">
    <source>
        <dbReference type="Proteomes" id="UP000263833"/>
    </source>
</evidence>
<dbReference type="PANTHER" id="PTHR33452:SF1">
    <property type="entry name" value="INNER MEMBRANE PROTEIN YPHA-RELATED"/>
    <property type="match status" value="1"/>
</dbReference>
<dbReference type="OrthoDB" id="346004at2"/>
<keyword evidence="3" id="KW-1003">Cell membrane</keyword>